<evidence type="ECO:0000313" key="3">
    <source>
        <dbReference type="Proteomes" id="UP000237000"/>
    </source>
</evidence>
<evidence type="ECO:0000256" key="1">
    <source>
        <dbReference type="ARBA" id="ARBA00009431"/>
    </source>
</evidence>
<comment type="caution">
    <text evidence="2">The sequence shown here is derived from an EMBL/GenBank/DDBJ whole genome shotgun (WGS) entry which is preliminary data.</text>
</comment>
<name>A0A2P5FSA8_TREOI</name>
<dbReference type="GO" id="GO:0019748">
    <property type="term" value="P:secondary metabolic process"/>
    <property type="evidence" value="ECO:0007669"/>
    <property type="project" value="TreeGrafter"/>
</dbReference>
<dbReference type="SUPFAM" id="SSF53474">
    <property type="entry name" value="alpha/beta-Hydrolases"/>
    <property type="match status" value="1"/>
</dbReference>
<dbReference type="InterPro" id="IPR001563">
    <property type="entry name" value="Peptidase_S10"/>
</dbReference>
<organism evidence="2 3">
    <name type="scientific">Trema orientale</name>
    <name type="common">Charcoal tree</name>
    <name type="synonym">Celtis orientalis</name>
    <dbReference type="NCBI Taxonomy" id="63057"/>
    <lineage>
        <taxon>Eukaryota</taxon>
        <taxon>Viridiplantae</taxon>
        <taxon>Streptophyta</taxon>
        <taxon>Embryophyta</taxon>
        <taxon>Tracheophyta</taxon>
        <taxon>Spermatophyta</taxon>
        <taxon>Magnoliopsida</taxon>
        <taxon>eudicotyledons</taxon>
        <taxon>Gunneridae</taxon>
        <taxon>Pentapetalae</taxon>
        <taxon>rosids</taxon>
        <taxon>fabids</taxon>
        <taxon>Rosales</taxon>
        <taxon>Cannabaceae</taxon>
        <taxon>Trema</taxon>
    </lineage>
</organism>
<dbReference type="Gene3D" id="3.40.50.1820">
    <property type="entry name" value="alpha/beta hydrolase"/>
    <property type="match status" value="2"/>
</dbReference>
<dbReference type="PANTHER" id="PTHR11802">
    <property type="entry name" value="SERINE PROTEASE FAMILY S10 SERINE CARBOXYPEPTIDASE"/>
    <property type="match status" value="1"/>
</dbReference>
<dbReference type="GO" id="GO:0016747">
    <property type="term" value="F:acyltransferase activity, transferring groups other than amino-acyl groups"/>
    <property type="evidence" value="ECO:0007669"/>
    <property type="project" value="TreeGrafter"/>
</dbReference>
<keyword evidence="2" id="KW-0378">Hydrolase</keyword>
<dbReference type="GO" id="GO:0004185">
    <property type="term" value="F:serine-type carboxypeptidase activity"/>
    <property type="evidence" value="ECO:0007669"/>
    <property type="project" value="InterPro"/>
</dbReference>
<dbReference type="Proteomes" id="UP000237000">
    <property type="component" value="Unassembled WGS sequence"/>
</dbReference>
<dbReference type="Pfam" id="PF00450">
    <property type="entry name" value="Peptidase_S10"/>
    <property type="match status" value="2"/>
</dbReference>
<dbReference type="InParanoid" id="A0A2P5FSA8"/>
<dbReference type="EMBL" id="JXTC01000011">
    <property type="protein sequence ID" value="POO00683.1"/>
    <property type="molecule type" value="Genomic_DNA"/>
</dbReference>
<dbReference type="STRING" id="63057.A0A2P5FSA8"/>
<dbReference type="PANTHER" id="PTHR11802:SF450">
    <property type="entry name" value="SERINE CARBOXYPEPTIDASE-LIKE 7"/>
    <property type="match status" value="1"/>
</dbReference>
<dbReference type="InterPro" id="IPR029058">
    <property type="entry name" value="AB_hydrolase_fold"/>
</dbReference>
<gene>
    <name evidence="2" type="ORF">TorRG33x02_033140</name>
</gene>
<accession>A0A2P5FSA8</accession>
<protein>
    <submittedName>
        <fullName evidence="2">Peptidase S10, serine carboxypeptidase</fullName>
    </submittedName>
</protein>
<keyword evidence="3" id="KW-1185">Reference proteome</keyword>
<sequence length="116" mass="13112">MSGYSPRGIGANHIPGINFQGYLLRNPATDFKVDGNSKVQFAHYMALIPDELYQSVKKTCKRQYVGTNKNDMPCAMDLEALGGDHDMMVSYIGTQAWIKSLNFPIIGQWRPWLQSR</sequence>
<comment type="similarity">
    <text evidence="1">Belongs to the peptidase S10 family.</text>
</comment>
<dbReference type="OrthoDB" id="1738986at2759"/>
<evidence type="ECO:0000313" key="2">
    <source>
        <dbReference type="EMBL" id="POO00683.1"/>
    </source>
</evidence>
<dbReference type="GO" id="GO:0006508">
    <property type="term" value="P:proteolysis"/>
    <property type="evidence" value="ECO:0007669"/>
    <property type="project" value="InterPro"/>
</dbReference>
<proteinExistence type="inferred from homology"/>
<keyword evidence="2" id="KW-0645">Protease</keyword>
<keyword evidence="2" id="KW-0121">Carboxypeptidase</keyword>
<dbReference type="AlphaFoldDB" id="A0A2P5FSA8"/>
<reference evidence="3" key="1">
    <citation type="submission" date="2016-06" db="EMBL/GenBank/DDBJ databases">
        <title>Parallel loss of symbiosis genes in relatives of nitrogen-fixing non-legume Parasponia.</title>
        <authorList>
            <person name="Van Velzen R."/>
            <person name="Holmer R."/>
            <person name="Bu F."/>
            <person name="Rutten L."/>
            <person name="Van Zeijl A."/>
            <person name="Liu W."/>
            <person name="Santuari L."/>
            <person name="Cao Q."/>
            <person name="Sharma T."/>
            <person name="Shen D."/>
            <person name="Roswanjaya Y."/>
            <person name="Wardhani T."/>
            <person name="Kalhor M.S."/>
            <person name="Jansen J."/>
            <person name="Van den Hoogen J."/>
            <person name="Gungor B."/>
            <person name="Hartog M."/>
            <person name="Hontelez J."/>
            <person name="Verver J."/>
            <person name="Yang W.-C."/>
            <person name="Schijlen E."/>
            <person name="Repin R."/>
            <person name="Schilthuizen M."/>
            <person name="Schranz E."/>
            <person name="Heidstra R."/>
            <person name="Miyata K."/>
            <person name="Fedorova E."/>
            <person name="Kohlen W."/>
            <person name="Bisseling T."/>
            <person name="Smit S."/>
            <person name="Geurts R."/>
        </authorList>
    </citation>
    <scope>NUCLEOTIDE SEQUENCE [LARGE SCALE GENOMIC DNA]</scope>
    <source>
        <strain evidence="3">cv. RG33-2</strain>
    </source>
</reference>